<dbReference type="InterPro" id="IPR053842">
    <property type="entry name" value="NikA-like"/>
</dbReference>
<comment type="caution">
    <text evidence="2">The sequence shown here is derived from an EMBL/GenBank/DDBJ whole genome shotgun (WGS) entry which is preliminary data.</text>
</comment>
<dbReference type="AlphaFoldDB" id="A0A1E7LAC6"/>
<accession>A0A1E7LAC6</accession>
<evidence type="ECO:0000313" key="2">
    <source>
        <dbReference type="EMBL" id="OEV13149.1"/>
    </source>
</evidence>
<gene>
    <name evidence="2" type="ORF">AN218_04885</name>
</gene>
<reference evidence="2 3" key="1">
    <citation type="journal article" date="2016" name="Front. Microbiol.">
        <title>Comparative Genomics Analysis of Streptomyces Species Reveals Their Adaptation to the Marine Environment and Their Diversity at the Genomic Level.</title>
        <authorList>
            <person name="Tian X."/>
            <person name="Zhang Z."/>
            <person name="Yang T."/>
            <person name="Chen M."/>
            <person name="Li J."/>
            <person name="Chen F."/>
            <person name="Yang J."/>
            <person name="Li W."/>
            <person name="Zhang B."/>
            <person name="Zhang Z."/>
            <person name="Wu J."/>
            <person name="Zhang C."/>
            <person name="Long L."/>
            <person name="Xiao J."/>
        </authorList>
    </citation>
    <scope>NUCLEOTIDE SEQUENCE [LARGE SCALE GENOMIC DNA]</scope>
    <source>
        <strain evidence="2 3">SCSIO 10429</strain>
    </source>
</reference>
<dbReference type="Proteomes" id="UP000176005">
    <property type="component" value="Unassembled WGS sequence"/>
</dbReference>
<evidence type="ECO:0000313" key="3">
    <source>
        <dbReference type="Proteomes" id="UP000176005"/>
    </source>
</evidence>
<organism evidence="2 3">
    <name type="scientific">Streptomyces nanshensis</name>
    <dbReference type="NCBI Taxonomy" id="518642"/>
    <lineage>
        <taxon>Bacteria</taxon>
        <taxon>Bacillati</taxon>
        <taxon>Actinomycetota</taxon>
        <taxon>Actinomycetes</taxon>
        <taxon>Kitasatosporales</taxon>
        <taxon>Streptomycetaceae</taxon>
        <taxon>Streptomyces</taxon>
    </lineage>
</organism>
<name>A0A1E7LAC6_9ACTN</name>
<protein>
    <submittedName>
        <fullName evidence="2">Mobilization protein</fullName>
    </submittedName>
</protein>
<dbReference type="RefSeq" id="WP_070015372.1">
    <property type="nucleotide sequence ID" value="NZ_LJGW01000095.1"/>
</dbReference>
<sequence>MAEQEAGPGVPTEGDAGGSPVQAGAPRRRLRRRSLREERVHLRFSPQEMEDIRRAAAASRMTPAGYVAEAGLAAARSENPEAAVADYRRTVKELMESNRQAAALGNNLNQLTYHLNRSGGPLPEQAVVHRLSKRVDDVLDAIDQAVESLVRR</sequence>
<dbReference type="EMBL" id="LJGW01000095">
    <property type="protein sequence ID" value="OEV13149.1"/>
    <property type="molecule type" value="Genomic_DNA"/>
</dbReference>
<keyword evidence="3" id="KW-1185">Reference proteome</keyword>
<evidence type="ECO:0000256" key="1">
    <source>
        <dbReference type="SAM" id="MobiDB-lite"/>
    </source>
</evidence>
<dbReference type="Pfam" id="PF21983">
    <property type="entry name" value="NikA-like"/>
    <property type="match status" value="1"/>
</dbReference>
<proteinExistence type="predicted"/>
<feature type="region of interest" description="Disordered" evidence="1">
    <location>
        <begin position="1"/>
        <end position="36"/>
    </location>
</feature>